<sequence length="68" mass="8287">MRMPDFPWPVRLCCVCLTGMLTWRFFAYFTFENHLYHLALIRVTFVNTFYAEKPPTGRTYETNRRLFV</sequence>
<dbReference type="EMBL" id="LR134521">
    <property type="protein sequence ID" value="VEJ29887.1"/>
    <property type="molecule type" value="Genomic_DNA"/>
</dbReference>
<accession>A0A3S4Z0V1</accession>
<dbReference type="AlphaFoldDB" id="A0A3S4Z0V1"/>
<evidence type="ECO:0000313" key="2">
    <source>
        <dbReference type="Proteomes" id="UP000270988"/>
    </source>
</evidence>
<proteinExistence type="predicted"/>
<evidence type="ECO:0000313" key="1">
    <source>
        <dbReference type="EMBL" id="VEJ29887.1"/>
    </source>
</evidence>
<organism evidence="1 2">
    <name type="scientific">Rothia dentocariosa</name>
    <dbReference type="NCBI Taxonomy" id="2047"/>
    <lineage>
        <taxon>Bacteria</taxon>
        <taxon>Bacillati</taxon>
        <taxon>Actinomycetota</taxon>
        <taxon>Actinomycetes</taxon>
        <taxon>Micrococcales</taxon>
        <taxon>Micrococcaceae</taxon>
        <taxon>Rothia</taxon>
    </lineage>
</organism>
<reference evidence="1 2" key="1">
    <citation type="submission" date="2018-12" db="EMBL/GenBank/DDBJ databases">
        <authorList>
            <consortium name="Pathogen Informatics"/>
        </authorList>
    </citation>
    <scope>NUCLEOTIDE SEQUENCE [LARGE SCALE GENOMIC DNA]</scope>
    <source>
        <strain evidence="1 2">NCTC10918</strain>
    </source>
</reference>
<dbReference type="Proteomes" id="UP000270988">
    <property type="component" value="Chromosome"/>
</dbReference>
<gene>
    <name evidence="1" type="ORF">NCTC10918_01159</name>
</gene>
<protein>
    <submittedName>
        <fullName evidence="1">Uncharacterized protein</fullName>
    </submittedName>
</protein>
<name>A0A3S4Z0V1_9MICC</name>